<evidence type="ECO:0000256" key="2">
    <source>
        <dbReference type="SAM" id="Phobius"/>
    </source>
</evidence>
<dbReference type="RefSeq" id="WP_153541095.1">
    <property type="nucleotide sequence ID" value="NZ_WEGH01000006.1"/>
</dbReference>
<keyword evidence="2" id="KW-0472">Membrane</keyword>
<name>A0A7K0C737_9ACTN</name>
<sequence>MRPFRVLLTLIAAVLLLLGAALLTGAGLQAGSGGRFATSEHRFTTPTAALKSDEIDVGGSTARPADPDPDVGELARVRVVVRPVDPSVPLFVGIGPKDKVEAYLRGTAYDEFASAELSPFRVAFRRVPGAARAVGPAGLPFWTATSAGRGDRVLTWDKPHGAWSTVVMRLDGTPGVDVRASVGLRFGFLLPSGLGSLIAGALLLIYVRVAARRTNGEAPDAPRLDSPPVGSRLRDE</sequence>
<evidence type="ECO:0000256" key="1">
    <source>
        <dbReference type="SAM" id="MobiDB-lite"/>
    </source>
</evidence>
<protein>
    <submittedName>
        <fullName evidence="3">Uncharacterized protein</fullName>
    </submittedName>
</protein>
<reference evidence="3 4" key="1">
    <citation type="submission" date="2019-10" db="EMBL/GenBank/DDBJ databases">
        <title>Actinomadura rubteroloni sp. nov. and Actinomadura macrotermitis sp. nov., isolated from the gut of fungus growing-termite Macrotermes natalensis.</title>
        <authorList>
            <person name="Benndorf R."/>
            <person name="Martin K."/>
            <person name="Kuefner M."/>
            <person name="De Beer W."/>
            <person name="Kaster A.-K."/>
            <person name="Vollmers J."/>
            <person name="Poulsen M."/>
            <person name="Beemelmanns C."/>
        </authorList>
    </citation>
    <scope>NUCLEOTIDE SEQUENCE [LARGE SCALE GENOMIC DNA]</scope>
    <source>
        <strain evidence="3 4">RB68</strain>
    </source>
</reference>
<accession>A0A7K0C737</accession>
<proteinExistence type="predicted"/>
<organism evidence="3 4">
    <name type="scientific">Actinomadura macrotermitis</name>
    <dbReference type="NCBI Taxonomy" id="2585200"/>
    <lineage>
        <taxon>Bacteria</taxon>
        <taxon>Bacillati</taxon>
        <taxon>Actinomycetota</taxon>
        <taxon>Actinomycetes</taxon>
        <taxon>Streptosporangiales</taxon>
        <taxon>Thermomonosporaceae</taxon>
        <taxon>Actinomadura</taxon>
    </lineage>
</organism>
<keyword evidence="4" id="KW-1185">Reference proteome</keyword>
<dbReference type="EMBL" id="WEGH01000006">
    <property type="protein sequence ID" value="MQY09277.1"/>
    <property type="molecule type" value="Genomic_DNA"/>
</dbReference>
<feature type="transmembrane region" description="Helical" evidence="2">
    <location>
        <begin position="186"/>
        <end position="207"/>
    </location>
</feature>
<dbReference type="OrthoDB" id="156718at2"/>
<feature type="region of interest" description="Disordered" evidence="1">
    <location>
        <begin position="217"/>
        <end position="236"/>
    </location>
</feature>
<evidence type="ECO:0000313" key="3">
    <source>
        <dbReference type="EMBL" id="MQY09277.1"/>
    </source>
</evidence>
<comment type="caution">
    <text evidence="3">The sequence shown here is derived from an EMBL/GenBank/DDBJ whole genome shotgun (WGS) entry which is preliminary data.</text>
</comment>
<evidence type="ECO:0000313" key="4">
    <source>
        <dbReference type="Proteomes" id="UP000487268"/>
    </source>
</evidence>
<keyword evidence="2" id="KW-0812">Transmembrane</keyword>
<dbReference type="Proteomes" id="UP000487268">
    <property type="component" value="Unassembled WGS sequence"/>
</dbReference>
<gene>
    <name evidence="3" type="ORF">ACRB68_73960</name>
</gene>
<dbReference type="AlphaFoldDB" id="A0A7K0C737"/>
<keyword evidence="2" id="KW-1133">Transmembrane helix</keyword>